<gene>
    <name evidence="4" type="ORF">NGB36_18540</name>
</gene>
<feature type="signal peptide" evidence="2">
    <location>
        <begin position="1"/>
        <end position="35"/>
    </location>
</feature>
<dbReference type="PANTHER" id="PTHR21581">
    <property type="entry name" value="D-ALANYL-D-ALANINE CARBOXYPEPTIDASE"/>
    <property type="match status" value="1"/>
</dbReference>
<keyword evidence="1" id="KW-0472">Membrane</keyword>
<feature type="transmembrane region" description="Helical" evidence="1">
    <location>
        <begin position="377"/>
        <end position="398"/>
    </location>
</feature>
<keyword evidence="2" id="KW-0732">Signal</keyword>
<dbReference type="PANTHER" id="PTHR21581:SF33">
    <property type="entry name" value="D-ALANYL-D-ALANINE CARBOXYPEPTIDASE DACB"/>
    <property type="match status" value="1"/>
</dbReference>
<dbReference type="Pfam" id="PF00768">
    <property type="entry name" value="Peptidase_S11"/>
    <property type="match status" value="1"/>
</dbReference>
<dbReference type="Gene3D" id="3.40.710.10">
    <property type="entry name" value="DD-peptidase/beta-lactamase superfamily"/>
    <property type="match status" value="1"/>
</dbReference>
<evidence type="ECO:0000256" key="1">
    <source>
        <dbReference type="SAM" id="Phobius"/>
    </source>
</evidence>
<dbReference type="InterPro" id="IPR001967">
    <property type="entry name" value="Peptidase_S11_N"/>
</dbReference>
<keyword evidence="1" id="KW-0812">Transmembrane</keyword>
<comment type="caution">
    <text evidence="4">The sequence shown here is derived from an EMBL/GenBank/DDBJ whole genome shotgun (WGS) entry which is preliminary data.</text>
</comment>
<dbReference type="PROSITE" id="PS51318">
    <property type="entry name" value="TAT"/>
    <property type="match status" value="1"/>
</dbReference>
<reference evidence="4" key="1">
    <citation type="submission" date="2022-06" db="EMBL/GenBank/DDBJ databases">
        <title>Draft genome sequence of Streptomyces sp. RB6PN25 isolated from peat swamp forest in Thailand.</title>
        <authorList>
            <person name="Duangmal K."/>
            <person name="Klaysubun C."/>
        </authorList>
    </citation>
    <scope>NUCLEOTIDE SEQUENCE</scope>
    <source>
        <strain evidence="4">RB6PN25</strain>
    </source>
</reference>
<keyword evidence="4" id="KW-0121">Carboxypeptidase</keyword>
<dbReference type="SUPFAM" id="SSF56601">
    <property type="entry name" value="beta-lactamase/transpeptidase-like"/>
    <property type="match status" value="1"/>
</dbReference>
<feature type="chain" id="PRO_5045802762" evidence="2">
    <location>
        <begin position="36"/>
        <end position="432"/>
    </location>
</feature>
<dbReference type="InterPro" id="IPR006311">
    <property type="entry name" value="TAT_signal"/>
</dbReference>
<keyword evidence="4" id="KW-0378">Hydrolase</keyword>
<dbReference type="Proteomes" id="UP001057702">
    <property type="component" value="Unassembled WGS sequence"/>
</dbReference>
<evidence type="ECO:0000259" key="3">
    <source>
        <dbReference type="Pfam" id="PF00768"/>
    </source>
</evidence>
<evidence type="ECO:0000313" key="5">
    <source>
        <dbReference type="Proteomes" id="UP001057702"/>
    </source>
</evidence>
<dbReference type="InterPro" id="IPR012338">
    <property type="entry name" value="Beta-lactam/transpept-like"/>
</dbReference>
<keyword evidence="4" id="KW-0645">Protease</keyword>
<feature type="domain" description="Peptidase S11 D-alanyl-D-alanine carboxypeptidase A N-terminal" evidence="3">
    <location>
        <begin position="69"/>
        <end position="305"/>
    </location>
</feature>
<dbReference type="EMBL" id="JANFNG010000014">
    <property type="protein sequence ID" value="MCQ4082545.1"/>
    <property type="molecule type" value="Genomic_DNA"/>
</dbReference>
<organism evidence="4 5">
    <name type="scientific">Streptomyces humicola</name>
    <dbReference type="NCBI Taxonomy" id="2953240"/>
    <lineage>
        <taxon>Bacteria</taxon>
        <taxon>Bacillati</taxon>
        <taxon>Actinomycetota</taxon>
        <taxon>Actinomycetes</taxon>
        <taxon>Kitasatosporales</taxon>
        <taxon>Streptomycetaceae</taxon>
        <taxon>Streptomyces</taxon>
    </lineage>
</organism>
<keyword evidence="1" id="KW-1133">Transmembrane helix</keyword>
<protein>
    <submittedName>
        <fullName evidence="4">D-alanyl-D-alanine carboxypeptidase</fullName>
    </submittedName>
</protein>
<sequence length="432" mass="45559">MPSIHPALRRPVLTLCAATLAGGTLLSAAAPIAFAETSEPAPPDHMSTTGGDLLGRPGTQVHLVPGVPAPPRTTARSWIVSDADTGQVLASHNPHWRLAPASTLKMLFADTVIPKFSKDEVHTVQPSDLAGIGDGSSMVGIKPNLPYSVADLWRGVFLRSGNDAVHVLATMNGGVDKTVAEMQQRANDLQAYDTHVVSPDGYDMPGQVSSAYDLTLFARAGLQNADFRSYCSTASARFPGDYKKGTKDRDSFAIQNTDRLLSGAYGMQTYPGIMGVKNGYTTNAGNTYTGYAERDGKKLLVTVMHPTVGSDEVYKEAASLLDWGFAADGKVQPVGELVPPKNSEVQASLAAGADNKTDTNGSSSASVHVGSSGSNTLAMTAGIGAVLLAVLAAGVLAVRKHWPAAVQERLPDEMPERLADLWARLRRRGPSQ</sequence>
<evidence type="ECO:0000313" key="4">
    <source>
        <dbReference type="EMBL" id="MCQ4082545.1"/>
    </source>
</evidence>
<keyword evidence="5" id="KW-1185">Reference proteome</keyword>
<name>A0ABT1PXY2_9ACTN</name>
<evidence type="ECO:0000256" key="2">
    <source>
        <dbReference type="SAM" id="SignalP"/>
    </source>
</evidence>
<dbReference type="RefSeq" id="WP_255921454.1">
    <property type="nucleotide sequence ID" value="NZ_JANFNG010000014.1"/>
</dbReference>
<dbReference type="GO" id="GO:0004180">
    <property type="term" value="F:carboxypeptidase activity"/>
    <property type="evidence" value="ECO:0007669"/>
    <property type="project" value="UniProtKB-KW"/>
</dbReference>
<accession>A0ABT1PXY2</accession>
<proteinExistence type="predicted"/>